<evidence type="ECO:0000313" key="2">
    <source>
        <dbReference type="RefSeq" id="XP_075097886.1"/>
    </source>
</evidence>
<keyword evidence="1" id="KW-1185">Reference proteome</keyword>
<accession>A0AC58TL11</accession>
<sequence>MQNSSPVETAISKGHTLGSQMYPKTPEETEKMSRVLYRSAVGNLMYAIVCTRPDICQLVGLVSRYQTDPGLAHWQAVKRIMRYLKGTVDYSLCYQGGKDLRLVGYSDADHGGDLDERKSTSRYVFLLSDGAISCSSKKQSCVSLSTMEAIRGSRISNTKSCLVETFLGTLVGYP</sequence>
<organism evidence="1 2">
    <name type="scientific">Nicotiana tabacum</name>
    <name type="common">Common tobacco</name>
    <dbReference type="NCBI Taxonomy" id="4097"/>
    <lineage>
        <taxon>Eukaryota</taxon>
        <taxon>Viridiplantae</taxon>
        <taxon>Streptophyta</taxon>
        <taxon>Embryophyta</taxon>
        <taxon>Tracheophyta</taxon>
        <taxon>Spermatophyta</taxon>
        <taxon>Magnoliopsida</taxon>
        <taxon>eudicotyledons</taxon>
        <taxon>Gunneridae</taxon>
        <taxon>Pentapetalae</taxon>
        <taxon>asterids</taxon>
        <taxon>lamiids</taxon>
        <taxon>Solanales</taxon>
        <taxon>Solanaceae</taxon>
        <taxon>Nicotianoideae</taxon>
        <taxon>Nicotianeae</taxon>
        <taxon>Nicotiana</taxon>
    </lineage>
</organism>
<evidence type="ECO:0000313" key="1">
    <source>
        <dbReference type="Proteomes" id="UP000790787"/>
    </source>
</evidence>
<reference evidence="2" key="2">
    <citation type="submission" date="2025-08" db="UniProtKB">
        <authorList>
            <consortium name="RefSeq"/>
        </authorList>
    </citation>
    <scope>IDENTIFICATION</scope>
    <source>
        <tissue evidence="2">Leaf</tissue>
    </source>
</reference>
<gene>
    <name evidence="2" type="primary">LOC142175205</name>
</gene>
<dbReference type="Proteomes" id="UP000790787">
    <property type="component" value="Chromosome 21"/>
</dbReference>
<reference evidence="1" key="1">
    <citation type="journal article" date="2014" name="Nat. Commun.">
        <title>The tobacco genome sequence and its comparison with those of tomato and potato.</title>
        <authorList>
            <person name="Sierro N."/>
            <person name="Battey J.N."/>
            <person name="Ouadi S."/>
            <person name="Bakaher N."/>
            <person name="Bovet L."/>
            <person name="Willig A."/>
            <person name="Goepfert S."/>
            <person name="Peitsch M.C."/>
            <person name="Ivanov N.V."/>
        </authorList>
    </citation>
    <scope>NUCLEOTIDE SEQUENCE [LARGE SCALE GENOMIC DNA]</scope>
</reference>
<proteinExistence type="predicted"/>
<dbReference type="RefSeq" id="XP_075097886.1">
    <property type="nucleotide sequence ID" value="XM_075241785.1"/>
</dbReference>
<protein>
    <submittedName>
        <fullName evidence="2">Secreted RxLR effector protein 161-like</fullName>
    </submittedName>
</protein>
<name>A0AC58TL11_TOBAC</name>